<dbReference type="InterPro" id="IPR011012">
    <property type="entry name" value="Longin-like_dom_sf"/>
</dbReference>
<dbReference type="InterPro" id="IPR011009">
    <property type="entry name" value="Kinase-like_dom_sf"/>
</dbReference>
<dbReference type="InterPro" id="IPR000403">
    <property type="entry name" value="PI3/4_kinase_cat_dom"/>
</dbReference>
<dbReference type="SUPFAM" id="SSF47364">
    <property type="entry name" value="Domain of the SRP/SRP receptor G-proteins"/>
    <property type="match status" value="1"/>
</dbReference>
<dbReference type="SUPFAM" id="SSF56112">
    <property type="entry name" value="Protein kinase-like (PK-like)"/>
    <property type="match status" value="1"/>
</dbReference>
<name>A0AAN6MFV5_9PEZI</name>
<dbReference type="GO" id="GO:0005047">
    <property type="term" value="F:signal recognition particle binding"/>
    <property type="evidence" value="ECO:0007669"/>
    <property type="project" value="InterPro"/>
</dbReference>
<evidence type="ECO:0000256" key="11">
    <source>
        <dbReference type="ARBA" id="ARBA00022741"/>
    </source>
</evidence>
<keyword evidence="13" id="KW-0418">Kinase</keyword>
<evidence type="ECO:0000256" key="16">
    <source>
        <dbReference type="ARBA" id="ARBA00022853"/>
    </source>
</evidence>
<feature type="region of interest" description="Disordered" evidence="29">
    <location>
        <begin position="656"/>
        <end position="679"/>
    </location>
</feature>
<dbReference type="Pfam" id="PF02259">
    <property type="entry name" value="FAT"/>
    <property type="match status" value="1"/>
</dbReference>
<dbReference type="SUPFAM" id="SSF48371">
    <property type="entry name" value="ARM repeat"/>
    <property type="match status" value="1"/>
</dbReference>
<keyword evidence="22" id="KW-0469">Meiosis</keyword>
<dbReference type="PROSITE" id="PS00300">
    <property type="entry name" value="SRP54"/>
    <property type="match status" value="1"/>
</dbReference>
<evidence type="ECO:0000256" key="22">
    <source>
        <dbReference type="ARBA" id="ARBA00023254"/>
    </source>
</evidence>
<comment type="similarity">
    <text evidence="3">Belongs to the GTP-binding SRP family.</text>
</comment>
<dbReference type="EMBL" id="MU855795">
    <property type="protein sequence ID" value="KAK3899366.1"/>
    <property type="molecule type" value="Genomic_DNA"/>
</dbReference>
<keyword evidence="19" id="KW-0675">Receptor</keyword>
<dbReference type="Pfam" id="PF04086">
    <property type="entry name" value="SRP-alpha_N"/>
    <property type="match status" value="1"/>
</dbReference>
<evidence type="ECO:0000256" key="26">
    <source>
        <dbReference type="ARBA" id="ARBA00033001"/>
    </source>
</evidence>
<evidence type="ECO:0000256" key="18">
    <source>
        <dbReference type="ARBA" id="ARBA00023136"/>
    </source>
</evidence>
<dbReference type="Gene3D" id="3.30.450.60">
    <property type="match status" value="1"/>
</dbReference>
<accession>A0AAN6MFV5</accession>
<evidence type="ECO:0000256" key="21">
    <source>
        <dbReference type="ARBA" id="ARBA00023242"/>
    </source>
</evidence>
<evidence type="ECO:0000256" key="4">
    <source>
        <dbReference type="ARBA" id="ARBA00010769"/>
    </source>
</evidence>
<feature type="domain" description="FATC" evidence="32">
    <location>
        <begin position="3061"/>
        <end position="3093"/>
    </location>
</feature>
<proteinExistence type="inferred from homology"/>
<dbReference type="SMART" id="SM00802">
    <property type="entry name" value="UME"/>
    <property type="match status" value="1"/>
</dbReference>
<dbReference type="InterPro" id="IPR042101">
    <property type="entry name" value="SRP54_N_sf"/>
</dbReference>
<evidence type="ECO:0000256" key="23">
    <source>
        <dbReference type="ARBA" id="ARBA00025079"/>
    </source>
</evidence>
<dbReference type="Pfam" id="PF25030">
    <property type="entry name" value="M-HEAT_ATR"/>
    <property type="match status" value="1"/>
</dbReference>
<dbReference type="GO" id="GO:0000077">
    <property type="term" value="P:DNA damage checkpoint signaling"/>
    <property type="evidence" value="ECO:0007669"/>
    <property type="project" value="TreeGrafter"/>
</dbReference>
<dbReference type="InterPro" id="IPR058681">
    <property type="entry name" value="HEAT_MEC1_N"/>
</dbReference>
<dbReference type="InterPro" id="IPR000897">
    <property type="entry name" value="SRP54_GTPase_dom"/>
</dbReference>
<dbReference type="InterPro" id="IPR013822">
    <property type="entry name" value="Signal_recog_particl_SRP54_hlx"/>
</dbReference>
<dbReference type="InterPro" id="IPR036940">
    <property type="entry name" value="PI3/4_kinase_cat_sf"/>
</dbReference>
<evidence type="ECO:0000256" key="8">
    <source>
        <dbReference type="ARBA" id="ARBA00021345"/>
    </source>
</evidence>
<dbReference type="GO" id="GO:0005694">
    <property type="term" value="C:chromosome"/>
    <property type="evidence" value="ECO:0007669"/>
    <property type="project" value="TreeGrafter"/>
</dbReference>
<dbReference type="Gene3D" id="1.10.1070.11">
    <property type="entry name" value="Phosphatidylinositol 3-/4-kinase, catalytic domain"/>
    <property type="match status" value="1"/>
</dbReference>
<feature type="compositionally biased region" description="Low complexity" evidence="29">
    <location>
        <begin position="694"/>
        <end position="706"/>
    </location>
</feature>
<evidence type="ECO:0000256" key="24">
    <source>
        <dbReference type="ARBA" id="ARBA00029679"/>
    </source>
</evidence>
<dbReference type="CDD" id="cd00892">
    <property type="entry name" value="PIKKc_ATR"/>
    <property type="match status" value="1"/>
</dbReference>
<evidence type="ECO:0000313" key="34">
    <source>
        <dbReference type="Proteomes" id="UP001303889"/>
    </source>
</evidence>
<evidence type="ECO:0000256" key="13">
    <source>
        <dbReference type="ARBA" id="ARBA00022777"/>
    </source>
</evidence>
<evidence type="ECO:0000256" key="5">
    <source>
        <dbReference type="ARBA" id="ARBA00011370"/>
    </source>
</evidence>
<dbReference type="InterPro" id="IPR003151">
    <property type="entry name" value="PIK-rel_kinase_FAT"/>
</dbReference>
<feature type="domain" description="FAT" evidence="31">
    <location>
        <begin position="2074"/>
        <end position="2641"/>
    </location>
</feature>
<dbReference type="GO" id="GO:0005525">
    <property type="term" value="F:GTP binding"/>
    <property type="evidence" value="ECO:0007669"/>
    <property type="project" value="UniProtKB-KW"/>
</dbReference>
<evidence type="ECO:0000256" key="17">
    <source>
        <dbReference type="ARBA" id="ARBA00023134"/>
    </source>
</evidence>
<keyword evidence="14" id="KW-0256">Endoplasmic reticulum</keyword>
<dbReference type="Pfam" id="PF08064">
    <property type="entry name" value="UME"/>
    <property type="match status" value="1"/>
</dbReference>
<dbReference type="GO" id="GO:0004674">
    <property type="term" value="F:protein serine/threonine kinase activity"/>
    <property type="evidence" value="ECO:0007669"/>
    <property type="project" value="UniProtKB-KW"/>
</dbReference>
<evidence type="ECO:0000256" key="2">
    <source>
        <dbReference type="ARBA" id="ARBA00004397"/>
    </source>
</evidence>
<comment type="similarity">
    <text evidence="4">Belongs to the PI3/PI4-kinase family. ATM subfamily.</text>
</comment>
<evidence type="ECO:0000259" key="31">
    <source>
        <dbReference type="PROSITE" id="PS51189"/>
    </source>
</evidence>
<evidence type="ECO:0000256" key="3">
    <source>
        <dbReference type="ARBA" id="ARBA00008531"/>
    </source>
</evidence>
<keyword evidence="16" id="KW-0156">Chromatin regulator</keyword>
<dbReference type="GO" id="GO:0005634">
    <property type="term" value="C:nucleus"/>
    <property type="evidence" value="ECO:0007669"/>
    <property type="project" value="UniProtKB-SubCell"/>
</dbReference>
<evidence type="ECO:0000256" key="27">
    <source>
        <dbReference type="ARBA" id="ARBA00071429"/>
    </source>
</evidence>
<dbReference type="SUPFAM" id="SSF64356">
    <property type="entry name" value="SNARE-like"/>
    <property type="match status" value="1"/>
</dbReference>
<reference evidence="33" key="1">
    <citation type="journal article" date="2023" name="Mol. Phylogenet. Evol.">
        <title>Genome-scale phylogeny and comparative genomics of the fungal order Sordariales.</title>
        <authorList>
            <person name="Hensen N."/>
            <person name="Bonometti L."/>
            <person name="Westerberg I."/>
            <person name="Brannstrom I.O."/>
            <person name="Guillou S."/>
            <person name="Cros-Aarteil S."/>
            <person name="Calhoun S."/>
            <person name="Haridas S."/>
            <person name="Kuo A."/>
            <person name="Mondo S."/>
            <person name="Pangilinan J."/>
            <person name="Riley R."/>
            <person name="LaButti K."/>
            <person name="Andreopoulos B."/>
            <person name="Lipzen A."/>
            <person name="Chen C."/>
            <person name="Yan M."/>
            <person name="Daum C."/>
            <person name="Ng V."/>
            <person name="Clum A."/>
            <person name="Steindorff A."/>
            <person name="Ohm R.A."/>
            <person name="Martin F."/>
            <person name="Silar P."/>
            <person name="Natvig D.O."/>
            <person name="Lalanne C."/>
            <person name="Gautier V."/>
            <person name="Ament-Velasquez S.L."/>
            <person name="Kruys A."/>
            <person name="Hutchinson M.I."/>
            <person name="Powell A.J."/>
            <person name="Barry K."/>
            <person name="Miller A.N."/>
            <person name="Grigoriev I.V."/>
            <person name="Debuchy R."/>
            <person name="Gladieux P."/>
            <person name="Hiltunen Thoren M."/>
            <person name="Johannesson H."/>
        </authorList>
    </citation>
    <scope>NUCLEOTIDE SEQUENCE</scope>
    <source>
        <strain evidence="33">CBS 103.79</strain>
    </source>
</reference>
<feature type="compositionally biased region" description="Polar residues" evidence="29">
    <location>
        <begin position="168"/>
        <end position="191"/>
    </location>
</feature>
<evidence type="ECO:0000256" key="14">
    <source>
        <dbReference type="ARBA" id="ARBA00022824"/>
    </source>
</evidence>
<keyword evidence="34" id="KW-1185">Reference proteome</keyword>
<dbReference type="Pfam" id="PF02260">
    <property type="entry name" value="FATC"/>
    <property type="match status" value="1"/>
</dbReference>
<keyword evidence="20" id="KW-0234">DNA repair</keyword>
<dbReference type="SMART" id="SM00963">
    <property type="entry name" value="SRP54_N"/>
    <property type="match status" value="1"/>
</dbReference>
<dbReference type="InterPro" id="IPR014009">
    <property type="entry name" value="PIK_FAT"/>
</dbReference>
<dbReference type="GO" id="GO:0006281">
    <property type="term" value="P:DNA repair"/>
    <property type="evidence" value="ECO:0007669"/>
    <property type="project" value="UniProtKB-KW"/>
</dbReference>
<evidence type="ECO:0000256" key="12">
    <source>
        <dbReference type="ARBA" id="ARBA00022763"/>
    </source>
</evidence>
<dbReference type="FunFam" id="1.10.1070.11:FF:000031">
    <property type="entry name" value="Phosphatidyl inositol 3-kinase"/>
    <property type="match status" value="1"/>
</dbReference>
<comment type="subunit">
    <text evidence="5">Associates with DNA double-strand breaks.</text>
</comment>
<dbReference type="PANTHER" id="PTHR11139">
    <property type="entry name" value="ATAXIA TELANGIECTASIA MUTATED ATM -RELATED"/>
    <property type="match status" value="1"/>
</dbReference>
<dbReference type="FunFam" id="3.40.50.300:FF:000566">
    <property type="entry name" value="Signal recognition particle receptor subunit alpha"/>
    <property type="match status" value="1"/>
</dbReference>
<dbReference type="Proteomes" id="UP001303889">
    <property type="component" value="Unassembled WGS sequence"/>
</dbReference>
<dbReference type="EC" id="2.7.11.1" evidence="7"/>
<protein>
    <recommendedName>
        <fullName evidence="8">Serine/threonine-protein kinase MEC1</fullName>
        <ecNumber evidence="7">2.7.11.1</ecNumber>
    </recommendedName>
    <alternativeName>
        <fullName evidence="26">ATR homolog</fullName>
    </alternativeName>
    <alternativeName>
        <fullName evidence="25">DNA-damage checkpoint kinase MEC1</fullName>
    </alternativeName>
    <alternativeName>
        <fullName evidence="28">Docking protein alpha</fullName>
    </alternativeName>
    <alternativeName>
        <fullName evidence="24">Mitosis entry checkpoint protein 1</fullName>
    </alternativeName>
    <alternativeName>
        <fullName evidence="27">Signal recognition particle receptor subunit alpha homolog</fullName>
    </alternativeName>
</protein>
<dbReference type="GO" id="GO:0000723">
    <property type="term" value="P:telomere maintenance"/>
    <property type="evidence" value="ECO:0007669"/>
    <property type="project" value="TreeGrafter"/>
</dbReference>
<evidence type="ECO:0000259" key="30">
    <source>
        <dbReference type="PROSITE" id="PS50290"/>
    </source>
</evidence>
<keyword evidence="21" id="KW-0539">Nucleus</keyword>
<dbReference type="InterPro" id="IPR050517">
    <property type="entry name" value="DDR_Repair_Kinase"/>
</dbReference>
<keyword evidence="17" id="KW-0342">GTP-binding</keyword>
<keyword evidence="15" id="KW-0067">ATP-binding</keyword>
<dbReference type="PROSITE" id="PS51189">
    <property type="entry name" value="FAT"/>
    <property type="match status" value="1"/>
</dbReference>
<dbReference type="SMART" id="SM00146">
    <property type="entry name" value="PI3Kc"/>
    <property type="match status" value="1"/>
</dbReference>
<evidence type="ECO:0000256" key="10">
    <source>
        <dbReference type="ARBA" id="ARBA00022679"/>
    </source>
</evidence>
<dbReference type="PANTHER" id="PTHR11139:SF125">
    <property type="entry name" value="SERINE_THREONINE-PROTEIN KINASE MEC1"/>
    <property type="match status" value="1"/>
</dbReference>
<evidence type="ECO:0000256" key="6">
    <source>
        <dbReference type="ARBA" id="ARBA00011870"/>
    </source>
</evidence>
<dbReference type="SMART" id="SM00962">
    <property type="entry name" value="SRP54"/>
    <property type="match status" value="1"/>
</dbReference>
<dbReference type="Gene3D" id="1.20.120.140">
    <property type="entry name" value="Signal recognition particle SRP54, nucleotide-binding domain"/>
    <property type="match status" value="1"/>
</dbReference>
<dbReference type="InterPro" id="IPR016024">
    <property type="entry name" value="ARM-type_fold"/>
</dbReference>
<dbReference type="InterPro" id="IPR056802">
    <property type="entry name" value="ATR-like_M-HEAT"/>
</dbReference>
<dbReference type="Pfam" id="PF23593">
    <property type="entry name" value="HEAT_ATR"/>
    <property type="match status" value="1"/>
</dbReference>
<dbReference type="GO" id="GO:0006886">
    <property type="term" value="P:intracellular protein transport"/>
    <property type="evidence" value="ECO:0007669"/>
    <property type="project" value="InterPro"/>
</dbReference>
<feature type="domain" description="PI3K/PI4K catalytic" evidence="30">
    <location>
        <begin position="2756"/>
        <end position="3064"/>
    </location>
</feature>
<feature type="region of interest" description="Disordered" evidence="29">
    <location>
        <begin position="137"/>
        <end position="254"/>
    </location>
</feature>
<dbReference type="FunFam" id="1.20.120.140:FF:000009">
    <property type="entry name" value="Signal sequence receptor alpha subunit"/>
    <property type="match status" value="1"/>
</dbReference>
<evidence type="ECO:0000256" key="1">
    <source>
        <dbReference type="ARBA" id="ARBA00004123"/>
    </source>
</evidence>
<dbReference type="InterPro" id="IPR007222">
    <property type="entry name" value="Sig_recog_particle_rcpt_asu_N"/>
</dbReference>
<dbReference type="InterPro" id="IPR036225">
    <property type="entry name" value="SRP/SRP_N"/>
</dbReference>
<evidence type="ECO:0000256" key="15">
    <source>
        <dbReference type="ARBA" id="ARBA00022840"/>
    </source>
</evidence>
<dbReference type="InterPro" id="IPR012993">
    <property type="entry name" value="UME"/>
</dbReference>
<dbReference type="InterPro" id="IPR003593">
    <property type="entry name" value="AAA+_ATPase"/>
</dbReference>
<comment type="subunit">
    <text evidence="6">Heterodimer of an alpha and a beta chain.</text>
</comment>
<feature type="compositionally biased region" description="Basic residues" evidence="29">
    <location>
        <begin position="229"/>
        <end position="241"/>
    </location>
</feature>
<keyword evidence="11" id="KW-0547">Nucleotide-binding</keyword>
<evidence type="ECO:0000313" key="33">
    <source>
        <dbReference type="EMBL" id="KAK3899366.1"/>
    </source>
</evidence>
<dbReference type="FunFam" id="3.30.450.60:FF:000023">
    <property type="entry name" value="Signal sequence receptor alpha subunit"/>
    <property type="match status" value="1"/>
</dbReference>
<keyword evidence="18" id="KW-0472">Membrane</keyword>
<dbReference type="GO" id="GO:0006614">
    <property type="term" value="P:SRP-dependent cotranslational protein targeting to membrane"/>
    <property type="evidence" value="ECO:0007669"/>
    <property type="project" value="InterPro"/>
</dbReference>
<dbReference type="Gene3D" id="3.30.1010.10">
    <property type="entry name" value="Phosphatidylinositol 3-kinase Catalytic Subunit, Chain A, domain 4"/>
    <property type="match status" value="1"/>
</dbReference>
<dbReference type="InterPro" id="IPR003152">
    <property type="entry name" value="FATC_dom"/>
</dbReference>
<dbReference type="Pfam" id="PF00448">
    <property type="entry name" value="SRP54"/>
    <property type="match status" value="1"/>
</dbReference>
<sequence length="3093" mass="341379">MLDAFEIINTSGVVLWSRSYTAVSPSVVNTFISDVFIEEKSAVAGAKDGASAATNPPYKHDQHSLRWTFSKELGIIFVAVYRSLLHLPWIDKLVDNIKAIFVGLYAEQLRKPNTTLLDCAAFDKYFDLQLQELEQGSGKSDARAFSDEPPSESLGDEPPLPGLAPKPQNKSSAESTPVATPNVSRPTTPSASRILVAKPGPGGKMSRRARKIQNNSSAPPSSGDEATGRKGKPVKAAKRGRKWDADGLADEDDGVQLDYSVPTLTSDSEAELVARPGAVEEVDASTWGSKTKGKFVLKDLGDEVHSILADADAKRNAAAAAAKTEPSGGLVGSGLSAISGLFRNVVGGKVLTKQDLDKAMKGMEEHLLKKNVAREAAVRLCEGVEKELVGVKTGSFESINARIQKAMEASLTKMLTPTSSLDLLREIDSITSPSATSLRKRRPYVMSIVGVNGVGKSTNLSKICFFLLQNQYKVLIAAGDTFRSGAVEQLAVHVRNLTELTAREGGKVELYQKGYGKDAAAVAKDAVAFAAQEGYDVVLIDTAGRRHNDQRLMSSLEKFAKFAQPDKILMVGEALVGTDSVAQARNFNAAFGSGRSLDGFIISKCDTVGDMVGTLVSIVHATNVPVLFVGVGQHYSDLRNFSVKWAVEKLLTTSFANNPRPATSNPQTTTTTTPAFTDPPPSTLAAQLVETISTTTTNPPSSTSSSLRRTAPARGPEETAELKRLFAAIERVKNDPTCLRTPRERLDHNHLLVYVCGGVFLAGLRLDDAFADGEGLRRDAGRAVEFLRVTVRETPGVLKCVTDGGCFWGGGGSRCGCGFWGGCWGCLGIGGGGMREGVEGLCAEVMGLVEGERGLWEVGRGLVRYFGEGLDAIIARFKSAAASPREPWADLQLPPTSFLETLPGGVPRGSVYRLPDPEHALRHAMSLMVIIKSAVIPKNSEPSLLYGQNLVWLLDTLQPLTSILVTWPIPLGVSLAPVIQASVDLVEAHSTARDHNAVLYHKASAALALVCSEFLQHPATLLAENEDGATLRRAFCFALVQLAKASTDHAPTAHLAASALISSAQRLVSDNPVVGMETDFGVMDTSPAVFVDDELRLQVQKLLPRLSTDGSGDPAVKRQKVDENDPTLLIELAAQMCQLVDANLESQMDELESRVLDRFPHLDEDDQCRLIDIISRMPCASDGTLQLRRAEPSYFKCRFCSDTEPIGLFSTTLEEAKAASVAIFSKIIKIPSFLESRRPRVCAMVALRRLARHSGSGDFWDLETSGPGRWCIQSLHSSIRELRIAAGRTLAAFVSELPVPGLDAEILKRNRANAMSILKSLSDKGAANLHETCIMAWAQVGKVVSEDELNLTIIKLVEYLGHRSMIVSGLAFNELLNLADSRGESPAQLFMPFWHTLAFTVVKDLVSKPQTARLVADLMQVGVPDLLLMLQTNALPWLVLTKKREVIQKITEARRETDSFVTCMDTANLPSILALLLVQDVPDIAAQTMSLLAHVSERFGRLELVELLQTEPLYIAMELLRTSADANEARKAKVREALSTMASLMLAVQKDKRTKKSHMVGRYLQQHALGLTAQLTEVINDPWLLLPPVTEQRRCLGAMEEMIRICNSYACIARPQISASLISALASDDLRTSAFSCWEAMLTHMEEADVDALVETTFFIIGRYWNDFDGATQQKAKALILTLLQDYQPVLLDHVHTLPSLELVDELEDICKALDALRGSLDNREAFAVFAKRLGHEIPGVVEQTLVELVAFLDKNQGYLQTSAISEHPDSVVTTLTRSLLDCSVKYNGWNADIPRLCAQAIGLIGCLDSNRLETAREEKRFVVIHNFEDARETTDFVAFILENVLVKAFQSTTDTKFLGFLSYAMQELLERSDFKYACADQSDGDTEAIYRKWLTFSEKTREVLTPFMSSRFVVAPMPPQQPTQYPIFRPGRGYAAWLRFFVLDLLRNGQNLFSQAVFEPLSRLIKVEDLSVTEFLLPYVVLHVVVGQEEKDEFRNKVSAELAAILKYQPPETASYAQKEEAKMFYQDKAVFRILDYCMRWKQLKKSQPGLSTKAHTQIKWVQAVIGSLDPELISQRAVDCNEYARALFFLEPHIETLEKKGGKEENDRIMQSLQNIYTQIDDPDGLEGVSAHLQHVTLDQQALNHRKAGRWTAAQTWYEIKLAESPGNADIQLDLLTCLKESGQHDVLLNYVEGMASNTANRIAPFAVEASWATGRWQTLEKYLRMYSAGDVSEVFNLGVGQALLSLKSGDVDNFKEHIRMLRDKVAGSMTYSATSSLRASHDAMLKCHVLSEVEMIANQHTEAGGDQQGLLMALDRRLEVLGACVGDKQYLLGIRRAAMELMRPKFGNEDISSQWLCSARLARKSASMHQSFNAVLHAQQLGDGSAVIENAKLLYKDGHHRKAIQVLQLAISTSSFISEAAIPISVPPTSSKGPEAQRSLLTARAHLLLAKWLDSTGQTHASALRLQFQQAAKTHPQWEKGHYYLGRHYKKVLESEKALKPDDQSDEFLSGETAKLVIENYLRSLNFGTKYLAQTLPRILTLFLELGAQVDKAPDGKISISRELHTRRKAILHEVYKNFHKNVSRMPAYIFYTSLPQIVARIAHPNQEVFRALEQMILKVIEAHPKQALWNLVPLMASRQPGERRTRGLQILQAVRGISGKKVDGGHFDLKSLLRMGEKLAEQLLVVCQNGDFQSNRTTTASITRDLRFNHKCTPCPLVLPIEACLTATLPTLTGNVRKHKAFSGDIITIDCFLDQVLVLGSLAKPRKLTARGTDGKLYGLLIKPKDDLRTDQRLMEFNSLINRSLKRDAEASRRQLYIRTYAVTPLNEECGIIEWVDGLKTLRDILLGIYKTRGVQPNYAEIAQKMKQAAQSDANTRIFSDDVLGQFPAVLPEWFTAQFPDPSAWFAARLQYARSCAVMSMVGTILGLGDRHGENVLLEEGNGGVFHVDFNCLFDKGLTFAQPERVPFRLTHNMEAAMGIHRYEGPFRHCSELTLRVLRQQEETLMTILEAFIYDPTLDLQRSKRRATTADAVRLNPTSVVESIRRKVRGLLPEESIPLGVEGQVEELIRQAVDPRNLAAMYIGWCPFL</sequence>
<feature type="compositionally biased region" description="Low complexity" evidence="29">
    <location>
        <begin position="661"/>
        <end position="676"/>
    </location>
</feature>
<organism evidence="33 34">
    <name type="scientific">Staphylotrichum tortipilum</name>
    <dbReference type="NCBI Taxonomy" id="2831512"/>
    <lineage>
        <taxon>Eukaryota</taxon>
        <taxon>Fungi</taxon>
        <taxon>Dikarya</taxon>
        <taxon>Ascomycota</taxon>
        <taxon>Pezizomycotina</taxon>
        <taxon>Sordariomycetes</taxon>
        <taxon>Sordariomycetidae</taxon>
        <taxon>Sordariales</taxon>
        <taxon>Chaetomiaceae</taxon>
        <taxon>Staphylotrichum</taxon>
    </lineage>
</organism>
<evidence type="ECO:0000256" key="7">
    <source>
        <dbReference type="ARBA" id="ARBA00012513"/>
    </source>
</evidence>
<comment type="subcellular location">
    <subcellularLocation>
        <location evidence="2">Endoplasmic reticulum membrane</location>
        <topology evidence="2">Peripheral membrane protein</topology>
        <orientation evidence="2">Cytoplasmic side</orientation>
    </subcellularLocation>
    <subcellularLocation>
        <location evidence="1">Nucleus</location>
    </subcellularLocation>
</comment>
<keyword evidence="12" id="KW-0227">DNA damage</keyword>
<dbReference type="SMART" id="SM00382">
    <property type="entry name" value="AAA"/>
    <property type="match status" value="1"/>
</dbReference>
<dbReference type="PROSITE" id="PS51190">
    <property type="entry name" value="FATC"/>
    <property type="match status" value="1"/>
</dbReference>
<keyword evidence="9" id="KW-0723">Serine/threonine-protein kinase</keyword>
<dbReference type="GO" id="GO:0003924">
    <property type="term" value="F:GTPase activity"/>
    <property type="evidence" value="ECO:0007669"/>
    <property type="project" value="InterPro"/>
</dbReference>
<dbReference type="InterPro" id="IPR057564">
    <property type="entry name" value="HEAT_ATR"/>
</dbReference>
<keyword evidence="10" id="KW-0808">Transferase</keyword>
<dbReference type="GO" id="GO:0005524">
    <property type="term" value="F:ATP binding"/>
    <property type="evidence" value="ECO:0007669"/>
    <property type="project" value="UniProtKB-KW"/>
</dbReference>
<dbReference type="PROSITE" id="PS50290">
    <property type="entry name" value="PI3_4_KINASE_3"/>
    <property type="match status" value="1"/>
</dbReference>
<comment type="function">
    <text evidence="23">Serine/threonine protein kinase which activates checkpoint signaling upon genotoxic stresses such as ionizing radiation (IR), ultraviolet light (UV), or DNA replication stalling, thereby acting as a DNA damage sensor. Recognizes the substrate consensus sequence [ST]-Q. Phosphorylates histone H2A to form H2AS128ph (gamma-H2A) at sites of DNA damage, involved in the regulation of DNA damage response mechanism. Required for the control of telomere length and genome stability.</text>
</comment>
<evidence type="ECO:0000256" key="28">
    <source>
        <dbReference type="ARBA" id="ARBA00081194"/>
    </source>
</evidence>
<feature type="region of interest" description="Disordered" evidence="29">
    <location>
        <begin position="694"/>
        <end position="718"/>
    </location>
</feature>
<evidence type="ECO:0000259" key="32">
    <source>
        <dbReference type="PROSITE" id="PS51190"/>
    </source>
</evidence>
<comment type="caution">
    <text evidence="33">The sequence shown here is derived from an EMBL/GenBank/DDBJ whole genome shotgun (WGS) entry which is preliminary data.</text>
</comment>
<evidence type="ECO:0000256" key="20">
    <source>
        <dbReference type="ARBA" id="ARBA00023204"/>
    </source>
</evidence>
<dbReference type="CDD" id="cd14826">
    <property type="entry name" value="SR_alpha_SRX"/>
    <property type="match status" value="1"/>
</dbReference>
<evidence type="ECO:0000256" key="29">
    <source>
        <dbReference type="SAM" id="MobiDB-lite"/>
    </source>
</evidence>
<evidence type="ECO:0000256" key="9">
    <source>
        <dbReference type="ARBA" id="ARBA00022527"/>
    </source>
</evidence>
<dbReference type="SUPFAM" id="SSF52540">
    <property type="entry name" value="P-loop containing nucleoside triphosphate hydrolases"/>
    <property type="match status" value="1"/>
</dbReference>
<evidence type="ECO:0000256" key="19">
    <source>
        <dbReference type="ARBA" id="ARBA00023170"/>
    </source>
</evidence>
<reference evidence="33" key="2">
    <citation type="submission" date="2023-05" db="EMBL/GenBank/DDBJ databases">
        <authorList>
            <consortium name="Lawrence Berkeley National Laboratory"/>
            <person name="Steindorff A."/>
            <person name="Hensen N."/>
            <person name="Bonometti L."/>
            <person name="Westerberg I."/>
            <person name="Brannstrom I.O."/>
            <person name="Guillou S."/>
            <person name="Cros-Aarteil S."/>
            <person name="Calhoun S."/>
            <person name="Haridas S."/>
            <person name="Kuo A."/>
            <person name="Mondo S."/>
            <person name="Pangilinan J."/>
            <person name="Riley R."/>
            <person name="Labutti K."/>
            <person name="Andreopoulos B."/>
            <person name="Lipzen A."/>
            <person name="Chen C."/>
            <person name="Yanf M."/>
            <person name="Daum C."/>
            <person name="Ng V."/>
            <person name="Clum A."/>
            <person name="Ohm R."/>
            <person name="Martin F."/>
            <person name="Silar P."/>
            <person name="Natvig D."/>
            <person name="Lalanne C."/>
            <person name="Gautier V."/>
            <person name="Ament-Velasquez S.L."/>
            <person name="Kruys A."/>
            <person name="Hutchinson M.I."/>
            <person name="Powell A.J."/>
            <person name="Barry K."/>
            <person name="Miller A.N."/>
            <person name="Grigoriev I.V."/>
            <person name="Debuchy R."/>
            <person name="Gladieux P."/>
            <person name="Thoren M.H."/>
            <person name="Johannesson H."/>
        </authorList>
    </citation>
    <scope>NUCLEOTIDE SEQUENCE</scope>
    <source>
        <strain evidence="33">CBS 103.79</strain>
    </source>
</reference>
<dbReference type="Gene3D" id="3.40.50.300">
    <property type="entry name" value="P-loop containing nucleotide triphosphate hydrolases"/>
    <property type="match status" value="1"/>
</dbReference>
<dbReference type="Pfam" id="PF25385">
    <property type="entry name" value="HEAT_MEC1_N"/>
    <property type="match status" value="1"/>
</dbReference>
<dbReference type="InterPro" id="IPR027417">
    <property type="entry name" value="P-loop_NTPase"/>
</dbReference>
<dbReference type="GO" id="GO:0005785">
    <property type="term" value="C:signal recognition particle receptor complex"/>
    <property type="evidence" value="ECO:0007669"/>
    <property type="project" value="InterPro"/>
</dbReference>
<dbReference type="Pfam" id="PF00454">
    <property type="entry name" value="PI3_PI4_kinase"/>
    <property type="match status" value="1"/>
</dbReference>
<dbReference type="Pfam" id="PF02881">
    <property type="entry name" value="SRP54_N"/>
    <property type="match status" value="1"/>
</dbReference>
<dbReference type="SMART" id="SM01343">
    <property type="entry name" value="FATC"/>
    <property type="match status" value="1"/>
</dbReference>
<gene>
    <name evidence="33" type="ORF">C8A05DRAFT_46544</name>
</gene>
<evidence type="ECO:0000256" key="25">
    <source>
        <dbReference type="ARBA" id="ARBA00030459"/>
    </source>
</evidence>